<feature type="compositionally biased region" description="Basic and acidic residues" evidence="1">
    <location>
        <begin position="22"/>
        <end position="43"/>
    </location>
</feature>
<keyword evidence="3" id="KW-1185">Reference proteome</keyword>
<reference evidence="2" key="2">
    <citation type="submission" date="2020-12" db="EMBL/GenBank/DDBJ databases">
        <authorList>
            <person name="Kanost M."/>
        </authorList>
    </citation>
    <scope>NUCLEOTIDE SEQUENCE</scope>
</reference>
<feature type="region of interest" description="Disordered" evidence="1">
    <location>
        <begin position="21"/>
        <end position="53"/>
    </location>
</feature>
<dbReference type="Proteomes" id="UP000791440">
    <property type="component" value="Unassembled WGS sequence"/>
</dbReference>
<organism evidence="2 3">
    <name type="scientific">Manduca sexta</name>
    <name type="common">Tobacco hawkmoth</name>
    <name type="synonym">Tobacco hornworm</name>
    <dbReference type="NCBI Taxonomy" id="7130"/>
    <lineage>
        <taxon>Eukaryota</taxon>
        <taxon>Metazoa</taxon>
        <taxon>Ecdysozoa</taxon>
        <taxon>Arthropoda</taxon>
        <taxon>Hexapoda</taxon>
        <taxon>Insecta</taxon>
        <taxon>Pterygota</taxon>
        <taxon>Neoptera</taxon>
        <taxon>Endopterygota</taxon>
        <taxon>Lepidoptera</taxon>
        <taxon>Glossata</taxon>
        <taxon>Ditrysia</taxon>
        <taxon>Bombycoidea</taxon>
        <taxon>Sphingidae</taxon>
        <taxon>Sphinginae</taxon>
        <taxon>Sphingini</taxon>
        <taxon>Manduca</taxon>
    </lineage>
</organism>
<evidence type="ECO:0000313" key="2">
    <source>
        <dbReference type="EMBL" id="KAG6451962.1"/>
    </source>
</evidence>
<reference evidence="2" key="1">
    <citation type="journal article" date="2016" name="Insect Biochem. Mol. Biol.">
        <title>Multifaceted biological insights from a draft genome sequence of the tobacco hornworm moth, Manduca sexta.</title>
        <authorList>
            <person name="Kanost M.R."/>
            <person name="Arrese E.L."/>
            <person name="Cao X."/>
            <person name="Chen Y.R."/>
            <person name="Chellapilla S."/>
            <person name="Goldsmith M.R."/>
            <person name="Grosse-Wilde E."/>
            <person name="Heckel D.G."/>
            <person name="Herndon N."/>
            <person name="Jiang H."/>
            <person name="Papanicolaou A."/>
            <person name="Qu J."/>
            <person name="Soulages J.L."/>
            <person name="Vogel H."/>
            <person name="Walters J."/>
            <person name="Waterhouse R.M."/>
            <person name="Ahn S.J."/>
            <person name="Almeida F.C."/>
            <person name="An C."/>
            <person name="Aqrawi P."/>
            <person name="Bretschneider A."/>
            <person name="Bryant W.B."/>
            <person name="Bucks S."/>
            <person name="Chao H."/>
            <person name="Chevignon G."/>
            <person name="Christen J.M."/>
            <person name="Clarke D.F."/>
            <person name="Dittmer N.T."/>
            <person name="Ferguson L.C.F."/>
            <person name="Garavelou S."/>
            <person name="Gordon K.H.J."/>
            <person name="Gunaratna R.T."/>
            <person name="Han Y."/>
            <person name="Hauser F."/>
            <person name="He Y."/>
            <person name="Heidel-Fischer H."/>
            <person name="Hirsh A."/>
            <person name="Hu Y."/>
            <person name="Jiang H."/>
            <person name="Kalra D."/>
            <person name="Klinner C."/>
            <person name="Konig C."/>
            <person name="Kovar C."/>
            <person name="Kroll A.R."/>
            <person name="Kuwar S.S."/>
            <person name="Lee S.L."/>
            <person name="Lehman R."/>
            <person name="Li K."/>
            <person name="Li Z."/>
            <person name="Liang H."/>
            <person name="Lovelace S."/>
            <person name="Lu Z."/>
            <person name="Mansfield J.H."/>
            <person name="McCulloch K.J."/>
            <person name="Mathew T."/>
            <person name="Morton B."/>
            <person name="Muzny D.M."/>
            <person name="Neunemann D."/>
            <person name="Ongeri F."/>
            <person name="Pauchet Y."/>
            <person name="Pu L.L."/>
            <person name="Pyrousis I."/>
            <person name="Rao X.J."/>
            <person name="Redding A."/>
            <person name="Roesel C."/>
            <person name="Sanchez-Gracia A."/>
            <person name="Schaack S."/>
            <person name="Shukla A."/>
            <person name="Tetreau G."/>
            <person name="Wang Y."/>
            <person name="Xiong G.H."/>
            <person name="Traut W."/>
            <person name="Walsh T.K."/>
            <person name="Worley K.C."/>
            <person name="Wu D."/>
            <person name="Wu W."/>
            <person name="Wu Y.Q."/>
            <person name="Zhang X."/>
            <person name="Zou Z."/>
            <person name="Zucker H."/>
            <person name="Briscoe A.D."/>
            <person name="Burmester T."/>
            <person name="Clem R.J."/>
            <person name="Feyereisen R."/>
            <person name="Grimmelikhuijzen C.J.P."/>
            <person name="Hamodrakas S.J."/>
            <person name="Hansson B.S."/>
            <person name="Huguet E."/>
            <person name="Jermiin L.S."/>
            <person name="Lan Q."/>
            <person name="Lehman H.K."/>
            <person name="Lorenzen M."/>
            <person name="Merzendorfer H."/>
            <person name="Michalopoulos I."/>
            <person name="Morton D.B."/>
            <person name="Muthukrishnan S."/>
            <person name="Oakeshott J.G."/>
            <person name="Palmer W."/>
            <person name="Park Y."/>
            <person name="Passarelli A.L."/>
            <person name="Rozas J."/>
            <person name="Schwartz L.M."/>
            <person name="Smith W."/>
            <person name="Southgate A."/>
            <person name="Vilcinskas A."/>
            <person name="Vogt R."/>
            <person name="Wang P."/>
            <person name="Werren J."/>
            <person name="Yu X.Q."/>
            <person name="Zhou J.J."/>
            <person name="Brown S.J."/>
            <person name="Scherer S.E."/>
            <person name="Richards S."/>
            <person name="Blissard G.W."/>
        </authorList>
    </citation>
    <scope>NUCLEOTIDE SEQUENCE</scope>
</reference>
<dbReference type="AlphaFoldDB" id="A0A921Z5U4"/>
<sequence>PSYIGSKRRKTLIPALLQSTYEQDRGFQQEQKPIKIEPRDKTPPHHLSTSPLHVYPPYADQVSKQNWPMSMEQMQANLLMPGPSNPNAFQELQWGAQYQQNLAPLQPASLQPPSPHHQLLSPANMQVVPNMGQSPMHRVVSPMAHSMHDGASPMGQQMIGGTSPMAQSMHGCASPMAQPMQGVASPMAHSMHGAGSPNMVQHIDYSQMEGGSFSAELARAEVPALSSGELLGLSALLADRGADLQLSSDLTRLSTSDMLL</sequence>
<name>A0A921Z5U4_MANSE</name>
<proteinExistence type="predicted"/>
<dbReference type="EMBL" id="JH668415">
    <property type="protein sequence ID" value="KAG6451962.1"/>
    <property type="molecule type" value="Genomic_DNA"/>
</dbReference>
<gene>
    <name evidence="2" type="ORF">O3G_MSEX007385</name>
</gene>
<evidence type="ECO:0000256" key="1">
    <source>
        <dbReference type="SAM" id="MobiDB-lite"/>
    </source>
</evidence>
<comment type="caution">
    <text evidence="2">The sequence shown here is derived from an EMBL/GenBank/DDBJ whole genome shotgun (WGS) entry which is preliminary data.</text>
</comment>
<feature type="non-terminal residue" evidence="2">
    <location>
        <position position="1"/>
    </location>
</feature>
<protein>
    <submittedName>
        <fullName evidence="2">Uncharacterized protein</fullName>
    </submittedName>
</protein>
<accession>A0A921Z5U4</accession>
<evidence type="ECO:0000313" key="3">
    <source>
        <dbReference type="Proteomes" id="UP000791440"/>
    </source>
</evidence>